<sequence length="200" mass="21296">MGPITLLNDLPEWLNLGIGFFIGIGFGFALEQAGFSSSRKLAGMFYGYDTTVLKVFFTAAIVALAGSQLLSYFGLLDLNLVYVNPYYVTATLVGGVIMGAGFIMGGFCPGTGISALSIGKIDALFFLVGGLSGAFLFAESFPMIQTLAGANYKGPVRVDEWMGVSPGIFTFLLIAAAIAMFWLAELAEKKYARNDITSEI</sequence>
<gene>
    <name evidence="2" type="ORF">LH29_03000</name>
</gene>
<dbReference type="STRING" id="1544798.LH29_03000"/>
<organism evidence="2 3">
    <name type="scientific">Draconibacterium sediminis</name>
    <dbReference type="NCBI Taxonomy" id="1544798"/>
    <lineage>
        <taxon>Bacteria</taxon>
        <taxon>Pseudomonadati</taxon>
        <taxon>Bacteroidota</taxon>
        <taxon>Bacteroidia</taxon>
        <taxon>Marinilabiliales</taxon>
        <taxon>Prolixibacteraceae</taxon>
        <taxon>Draconibacterium</taxon>
    </lineage>
</organism>
<feature type="transmembrane region" description="Helical" evidence="1">
    <location>
        <begin position="13"/>
        <end position="30"/>
    </location>
</feature>
<feature type="transmembrane region" description="Helical" evidence="1">
    <location>
        <begin position="51"/>
        <end position="74"/>
    </location>
</feature>
<dbReference type="Pfam" id="PF04143">
    <property type="entry name" value="Sulf_transp"/>
    <property type="match status" value="1"/>
</dbReference>
<dbReference type="AlphaFoldDB" id="A0A0D8JD23"/>
<keyword evidence="2" id="KW-0808">Transferase</keyword>
<name>A0A0D8JD23_9BACT</name>
<comment type="caution">
    <text evidence="2">The sequence shown here is derived from an EMBL/GenBank/DDBJ whole genome shotgun (WGS) entry which is preliminary data.</text>
</comment>
<dbReference type="InterPro" id="IPR007272">
    <property type="entry name" value="Sulf_transp_TsuA/YedE"/>
</dbReference>
<reference evidence="2 3" key="1">
    <citation type="submission" date="2014-09" db="EMBL/GenBank/DDBJ databases">
        <title>Draft Genome Sequence of Draconibacterium sp. JN14CK-3.</title>
        <authorList>
            <person name="Dong C."/>
            <person name="Lai Q."/>
            <person name="Shao Z."/>
        </authorList>
    </citation>
    <scope>NUCLEOTIDE SEQUENCE [LARGE SCALE GENOMIC DNA]</scope>
    <source>
        <strain evidence="2 3">JN14CK-3</strain>
    </source>
</reference>
<keyword evidence="1" id="KW-1133">Transmembrane helix</keyword>
<protein>
    <submittedName>
        <fullName evidence="2">Sulfurtransferase</fullName>
    </submittedName>
</protein>
<dbReference type="EMBL" id="JRHC01000001">
    <property type="protein sequence ID" value="KJF44471.1"/>
    <property type="molecule type" value="Genomic_DNA"/>
</dbReference>
<dbReference type="GO" id="GO:0016740">
    <property type="term" value="F:transferase activity"/>
    <property type="evidence" value="ECO:0007669"/>
    <property type="project" value="UniProtKB-KW"/>
</dbReference>
<evidence type="ECO:0000313" key="2">
    <source>
        <dbReference type="EMBL" id="KJF44471.1"/>
    </source>
</evidence>
<evidence type="ECO:0000313" key="3">
    <source>
        <dbReference type="Proteomes" id="UP000032544"/>
    </source>
</evidence>
<feature type="transmembrane region" description="Helical" evidence="1">
    <location>
        <begin position="123"/>
        <end position="144"/>
    </location>
</feature>
<keyword evidence="1" id="KW-0472">Membrane</keyword>
<feature type="transmembrane region" description="Helical" evidence="1">
    <location>
        <begin position="86"/>
        <end position="111"/>
    </location>
</feature>
<feature type="transmembrane region" description="Helical" evidence="1">
    <location>
        <begin position="164"/>
        <end position="184"/>
    </location>
</feature>
<dbReference type="OrthoDB" id="1450994at2"/>
<accession>A0A0D8JD23</accession>
<proteinExistence type="predicted"/>
<dbReference type="PATRIC" id="fig|1544798.3.peg.622"/>
<keyword evidence="3" id="KW-1185">Reference proteome</keyword>
<keyword evidence="1" id="KW-0812">Transmembrane</keyword>
<dbReference type="RefSeq" id="WP_045026027.1">
    <property type="nucleotide sequence ID" value="NZ_JRHC01000001.1"/>
</dbReference>
<evidence type="ECO:0000256" key="1">
    <source>
        <dbReference type="SAM" id="Phobius"/>
    </source>
</evidence>
<dbReference type="Proteomes" id="UP000032544">
    <property type="component" value="Unassembled WGS sequence"/>
</dbReference>